<proteinExistence type="predicted"/>
<feature type="domain" description="ExoP galactose-binding-like" evidence="4">
    <location>
        <begin position="715"/>
        <end position="849"/>
    </location>
</feature>
<keyword evidence="1 5" id="KW-0378">Hydrolase</keyword>
<feature type="domain" description="Glycoside hydrolase family 3 N-terminal" evidence="2">
    <location>
        <begin position="78"/>
        <end position="402"/>
    </location>
</feature>
<dbReference type="eggNOG" id="COG1472">
    <property type="taxonomic scope" value="Bacteria"/>
</dbReference>
<dbReference type="Gene3D" id="3.20.20.300">
    <property type="entry name" value="Glycoside hydrolase, family 3, N-terminal domain"/>
    <property type="match status" value="1"/>
</dbReference>
<organism evidence="5 6">
    <name type="scientific">Saccharophagus degradans (strain 2-40 / ATCC 43961 / DSM 17024)</name>
    <dbReference type="NCBI Taxonomy" id="203122"/>
    <lineage>
        <taxon>Bacteria</taxon>
        <taxon>Pseudomonadati</taxon>
        <taxon>Pseudomonadota</taxon>
        <taxon>Gammaproteobacteria</taxon>
        <taxon>Cellvibrionales</taxon>
        <taxon>Cellvibrionaceae</taxon>
        <taxon>Saccharophagus</taxon>
    </lineage>
</organism>
<dbReference type="InterPro" id="IPR051915">
    <property type="entry name" value="Cellulose_Degrad_GH3"/>
</dbReference>
<dbReference type="InterPro" id="IPR036962">
    <property type="entry name" value="Glyco_hydro_3_N_sf"/>
</dbReference>
<evidence type="ECO:0000256" key="1">
    <source>
        <dbReference type="ARBA" id="ARBA00022801"/>
    </source>
</evidence>
<dbReference type="KEGG" id="sde:Sde_0245"/>
<dbReference type="GO" id="GO:0009251">
    <property type="term" value="P:glucan catabolic process"/>
    <property type="evidence" value="ECO:0007669"/>
    <property type="project" value="TreeGrafter"/>
</dbReference>
<accession>Q21P70</accession>
<dbReference type="InterPro" id="IPR001764">
    <property type="entry name" value="Glyco_hydro_3_N"/>
</dbReference>
<dbReference type="InterPro" id="IPR041443">
    <property type="entry name" value="Exop_C"/>
</dbReference>
<dbReference type="SUPFAM" id="SSF52279">
    <property type="entry name" value="Beta-D-glucan exohydrolase, C-terminal domain"/>
    <property type="match status" value="1"/>
</dbReference>
<dbReference type="PRINTS" id="PR00133">
    <property type="entry name" value="GLHYDRLASE3"/>
</dbReference>
<dbReference type="HOGENOM" id="CLU_004542_9_1_6"/>
<sequence length="862" mass="92939">MLKKINKKGLALSLAIAAMLSGCNEGDSNKTKPSAETLSATQASNTVANPSIWPKVTSKVAKDAKMEADISAILSGMTLEQKVAQMIQPEIRAFSKEDMKKYGFGSYLNGGGAFPNDNKHSTMADWVALADDMYEASIDDSIDGSTIPTMWGTDAVHGHNNVVKATIFPHNIGLGAMHNPKLMQQIGAATAKVVQVTGIDWVFAPTVAVVRDDRWGRTYEGYSEDPAIVKEYARAMVIGMQGEANSEAFMGDGTVIATAKHFLGDGGTDKGDDQGNNLSTEQELIDIHAQGYISAIEEGVQTIMASFNSWNGEKMHGNKSLLTDVLKKQMGFDGLVVGDWDGHGQVKGCSNASCAQAINAGVDIIMVPNEWKPMFENTVAQVKSGEISEARINDAVTRILRVKMRAGIFDGVKPSDRAFAAEEKYLGSAENRAIARQAVRESLVLLKNQNKLLPLDRKMNVLMAGSGADNIGKQSGGWTLSWQGTGNVNSDFPGATSIYDGVNQVVSSAGGKVELSENGNYQAKPDVAIVVFGENPYAEGVGDIEGIEYQLNNKRDINLLQKLKADGIPVVSVFLTGRPLWVNKELNASDAFVAAWLPGSEGVGVSDVLFKKADGSINYDFKGKLTYSWPKYDDQVVINKGDKDYAPLYPYGYGLTYSDVDTQGDDLPEETKVKIGRADDEPMAIFDSLPQSDLGFFLGDKANWVVPIATSVVTTHNSDNLTMRTYNWKVQEDARQLIWKGDSKANAFFAWPDPHNMQGMLEHKAAYSFSIKVDKAPAGDLTLGIHCMEECGKKLVLNEALSKIPAGEWGELTIDLACIADAEALAEVRSPFMLSTDAPASIVFGDVKLVPGGADSAAIKCD</sequence>
<dbReference type="Pfam" id="PF01915">
    <property type="entry name" value="Glyco_hydro_3_C"/>
    <property type="match status" value="1"/>
</dbReference>
<feature type="domain" description="Glycoside hydrolase family 3 C-terminal" evidence="3">
    <location>
        <begin position="443"/>
        <end position="657"/>
    </location>
</feature>
<evidence type="ECO:0000259" key="3">
    <source>
        <dbReference type="Pfam" id="PF01915"/>
    </source>
</evidence>
<evidence type="ECO:0000259" key="4">
    <source>
        <dbReference type="Pfam" id="PF18559"/>
    </source>
</evidence>
<evidence type="ECO:0000259" key="2">
    <source>
        <dbReference type="Pfam" id="PF00933"/>
    </source>
</evidence>
<dbReference type="Gene3D" id="2.60.120.430">
    <property type="entry name" value="Galactose-binding lectin"/>
    <property type="match status" value="1"/>
</dbReference>
<name>Q21P70_SACD2</name>
<gene>
    <name evidence="5" type="primary">ced3B</name>
    <name evidence="5" type="ordered locus">Sde_0245</name>
</gene>
<dbReference type="EC" id="3.2.1.74" evidence="5"/>
<dbReference type="Proteomes" id="UP000001947">
    <property type="component" value="Chromosome"/>
</dbReference>
<dbReference type="GeneID" id="98611949"/>
<dbReference type="PANTHER" id="PTHR30620:SF77">
    <property type="entry name" value="LYSOSOMAL BETA GLUCOSIDASE-LIKE"/>
    <property type="match status" value="1"/>
</dbReference>
<dbReference type="STRING" id="203122.Sde_0245"/>
<evidence type="ECO:0000313" key="5">
    <source>
        <dbReference type="EMBL" id="ABD79509.1"/>
    </source>
</evidence>
<dbReference type="Gene3D" id="3.40.50.1700">
    <property type="entry name" value="Glycoside hydrolase family 3 C-terminal domain"/>
    <property type="match status" value="1"/>
</dbReference>
<dbReference type="AlphaFoldDB" id="Q21P70"/>
<dbReference type="GO" id="GO:0031217">
    <property type="term" value="F:glucan 1,4-beta-glucosidase activity"/>
    <property type="evidence" value="ECO:0007669"/>
    <property type="project" value="UniProtKB-EC"/>
</dbReference>
<keyword evidence="5" id="KW-0326">Glycosidase</keyword>
<dbReference type="EMBL" id="CP000282">
    <property type="protein sequence ID" value="ABD79509.1"/>
    <property type="molecule type" value="Genomic_DNA"/>
</dbReference>
<reference evidence="5 6" key="1">
    <citation type="journal article" date="2008" name="PLoS Genet.">
        <title>Complete genome sequence of the complex carbohydrate-degrading marine bacterium, Saccharophagus degradans strain 2-40 T.</title>
        <authorList>
            <person name="Weiner R.M."/>
            <person name="Taylor L.E.II."/>
            <person name="Henrissat B."/>
            <person name="Hauser L."/>
            <person name="Land M."/>
            <person name="Coutinho P.M."/>
            <person name="Rancurel C."/>
            <person name="Saunders E.H."/>
            <person name="Longmire A.G."/>
            <person name="Zhang H."/>
            <person name="Bayer E.A."/>
            <person name="Gilbert H.J."/>
            <person name="Larimer F."/>
            <person name="Zhulin I.B."/>
            <person name="Ekborg N.A."/>
            <person name="Lamed R."/>
            <person name="Richardson P.M."/>
            <person name="Borovok I."/>
            <person name="Hutcheson S."/>
        </authorList>
    </citation>
    <scope>NUCLEOTIDE SEQUENCE [LARGE SCALE GENOMIC DNA]</scope>
    <source>
        <strain evidence="6">2-40 / ATCC 43961 / DSM 17024</strain>
    </source>
</reference>
<keyword evidence="6" id="KW-1185">Reference proteome</keyword>
<dbReference type="PROSITE" id="PS51257">
    <property type="entry name" value="PROKAR_LIPOPROTEIN"/>
    <property type="match status" value="1"/>
</dbReference>
<evidence type="ECO:0000313" key="6">
    <source>
        <dbReference type="Proteomes" id="UP000001947"/>
    </source>
</evidence>
<dbReference type="CAZy" id="GH3">
    <property type="family name" value="Glycoside Hydrolase Family 3"/>
</dbReference>
<dbReference type="Pfam" id="PF00933">
    <property type="entry name" value="Glyco_hydro_3"/>
    <property type="match status" value="1"/>
</dbReference>
<protein>
    <submittedName>
        <fullName evidence="5">Exo-1,4-beta-glucosidase</fullName>
        <ecNumber evidence="5">3.2.1.74</ecNumber>
    </submittedName>
</protein>
<dbReference type="InterPro" id="IPR036881">
    <property type="entry name" value="Glyco_hydro_3_C_sf"/>
</dbReference>
<dbReference type="InterPro" id="IPR017853">
    <property type="entry name" value="GH"/>
</dbReference>
<dbReference type="InterPro" id="IPR002772">
    <property type="entry name" value="Glyco_hydro_3_C"/>
</dbReference>
<dbReference type="SUPFAM" id="SSF51445">
    <property type="entry name" value="(Trans)glycosidases"/>
    <property type="match status" value="1"/>
</dbReference>
<dbReference type="OrthoDB" id="9781691at2"/>
<dbReference type="PANTHER" id="PTHR30620">
    <property type="entry name" value="PERIPLASMIC BETA-GLUCOSIDASE-RELATED"/>
    <property type="match status" value="1"/>
</dbReference>
<dbReference type="RefSeq" id="WP_011466733.1">
    <property type="nucleotide sequence ID" value="NC_007912.1"/>
</dbReference>
<dbReference type="Pfam" id="PF18559">
    <property type="entry name" value="Exop_C"/>
    <property type="match status" value="1"/>
</dbReference>